<dbReference type="GO" id="GO:0005634">
    <property type="term" value="C:nucleus"/>
    <property type="evidence" value="ECO:0007669"/>
    <property type="project" value="TreeGrafter"/>
</dbReference>
<name>D7FKV8_ECTSI</name>
<feature type="compositionally biased region" description="Polar residues" evidence="1">
    <location>
        <begin position="703"/>
        <end position="721"/>
    </location>
</feature>
<feature type="region of interest" description="Disordered" evidence="1">
    <location>
        <begin position="703"/>
        <end position="726"/>
    </location>
</feature>
<feature type="region of interest" description="Disordered" evidence="1">
    <location>
        <begin position="98"/>
        <end position="136"/>
    </location>
</feature>
<dbReference type="EMBL" id="FN649737">
    <property type="protein sequence ID" value="CBJ29503.1"/>
    <property type="molecule type" value="Genomic_DNA"/>
</dbReference>
<dbReference type="PANTHER" id="PTHR28678">
    <property type="entry name" value="CODANIN-1"/>
    <property type="match status" value="1"/>
</dbReference>
<dbReference type="InParanoid" id="D7FKV8"/>
<reference evidence="2 3" key="1">
    <citation type="journal article" date="2010" name="Nature">
        <title>The Ectocarpus genome and the independent evolution of multicellularity in brown algae.</title>
        <authorList>
            <person name="Cock J.M."/>
            <person name="Sterck L."/>
            <person name="Rouze P."/>
            <person name="Scornet D."/>
            <person name="Allen A.E."/>
            <person name="Amoutzias G."/>
            <person name="Anthouard V."/>
            <person name="Artiguenave F."/>
            <person name="Aury J.M."/>
            <person name="Badger J.H."/>
            <person name="Beszteri B."/>
            <person name="Billiau K."/>
            <person name="Bonnet E."/>
            <person name="Bothwell J.H."/>
            <person name="Bowler C."/>
            <person name="Boyen C."/>
            <person name="Brownlee C."/>
            <person name="Carrano C.J."/>
            <person name="Charrier B."/>
            <person name="Cho G.Y."/>
            <person name="Coelho S.M."/>
            <person name="Collen J."/>
            <person name="Corre E."/>
            <person name="Da Silva C."/>
            <person name="Delage L."/>
            <person name="Delaroque N."/>
            <person name="Dittami S.M."/>
            <person name="Doulbeau S."/>
            <person name="Elias M."/>
            <person name="Farnham G."/>
            <person name="Gachon C.M."/>
            <person name="Gschloessl B."/>
            <person name="Heesch S."/>
            <person name="Jabbari K."/>
            <person name="Jubin C."/>
            <person name="Kawai H."/>
            <person name="Kimura K."/>
            <person name="Kloareg B."/>
            <person name="Kupper F.C."/>
            <person name="Lang D."/>
            <person name="Le Bail A."/>
            <person name="Leblanc C."/>
            <person name="Lerouge P."/>
            <person name="Lohr M."/>
            <person name="Lopez P.J."/>
            <person name="Martens C."/>
            <person name="Maumus F."/>
            <person name="Michel G."/>
            <person name="Miranda-Saavedra D."/>
            <person name="Morales J."/>
            <person name="Moreau H."/>
            <person name="Motomura T."/>
            <person name="Nagasato C."/>
            <person name="Napoli C.A."/>
            <person name="Nelson D.R."/>
            <person name="Nyvall-Collen P."/>
            <person name="Peters A.F."/>
            <person name="Pommier C."/>
            <person name="Potin P."/>
            <person name="Poulain J."/>
            <person name="Quesneville H."/>
            <person name="Read B."/>
            <person name="Rensing S.A."/>
            <person name="Ritter A."/>
            <person name="Rousvoal S."/>
            <person name="Samanta M."/>
            <person name="Samson G."/>
            <person name="Schroeder D.C."/>
            <person name="Segurens B."/>
            <person name="Strittmatter M."/>
            <person name="Tonon T."/>
            <person name="Tregear J.W."/>
            <person name="Valentin K."/>
            <person name="von Dassow P."/>
            <person name="Yamagishi T."/>
            <person name="Van de Peer Y."/>
            <person name="Wincker P."/>
        </authorList>
    </citation>
    <scope>NUCLEOTIDE SEQUENCE [LARGE SCALE GENOMIC DNA]</scope>
    <source>
        <strain evidence="3">Ec32 / CCAP1310/4</strain>
    </source>
</reference>
<dbReference type="GO" id="GO:0006325">
    <property type="term" value="P:chromatin organization"/>
    <property type="evidence" value="ECO:0007669"/>
    <property type="project" value="TreeGrafter"/>
</dbReference>
<dbReference type="EMBL" id="FN648060">
    <property type="protein sequence ID" value="CBJ29503.1"/>
    <property type="molecule type" value="Genomic_DNA"/>
</dbReference>
<feature type="region of interest" description="Disordered" evidence="1">
    <location>
        <begin position="351"/>
        <end position="427"/>
    </location>
</feature>
<dbReference type="Proteomes" id="UP000002630">
    <property type="component" value="Linkage Group LG12"/>
</dbReference>
<evidence type="ECO:0000256" key="1">
    <source>
        <dbReference type="SAM" id="MobiDB-lite"/>
    </source>
</evidence>
<feature type="compositionally biased region" description="Polar residues" evidence="1">
    <location>
        <begin position="404"/>
        <end position="413"/>
    </location>
</feature>
<protein>
    <submittedName>
        <fullName evidence="2">Uncharacterized protein</fullName>
    </submittedName>
</protein>
<evidence type="ECO:0000313" key="2">
    <source>
        <dbReference type="EMBL" id="CBJ29503.1"/>
    </source>
</evidence>
<dbReference type="PANTHER" id="PTHR28678:SF1">
    <property type="entry name" value="CODANIN-1"/>
    <property type="match status" value="1"/>
</dbReference>
<proteinExistence type="predicted"/>
<organism evidence="2 3">
    <name type="scientific">Ectocarpus siliculosus</name>
    <name type="common">Brown alga</name>
    <name type="synonym">Conferva siliculosa</name>
    <dbReference type="NCBI Taxonomy" id="2880"/>
    <lineage>
        <taxon>Eukaryota</taxon>
        <taxon>Sar</taxon>
        <taxon>Stramenopiles</taxon>
        <taxon>Ochrophyta</taxon>
        <taxon>PX clade</taxon>
        <taxon>Phaeophyceae</taxon>
        <taxon>Ectocarpales</taxon>
        <taxon>Ectocarpaceae</taxon>
        <taxon>Ectocarpus</taxon>
    </lineage>
</organism>
<sequence>MMLKTPTRSAKAVPISPSGGGVASRSGCVPPMPPVNTPTSFATPVEKGRLPGSEQSLAILASLYVHIMIRRFVPSLATEMHLTIRLLHVHSEVTRSGGDRTLKFKQDRREDNSPSGSSAISSKEIRDGQHGTSDKPGMKIIFKTGLDCRLFAAGVLLGLKSLLPHIGTDTIDLLAESLALASQSEELIEDLRHVLCEAKGDGVHSDGNGSRNVGQQNADDTAIVQSVGAPFAALQWREEDSIKNWRTISDRSMFQNRQESVDRFGALLRDYQGSKKGLQQYPDRALQDLRTAASALISGLAPENLGWLAQYFLDQLVGWGLAPPEETDSEVMALVAPAGDKGRATLQKLHRRISTPSSGEDGNALKSSQKLRHPGTQPRQTHAKQDRGSHVVGGIRTAKGGVRQPQSRKSSTGPRYGKGQAPAQSTRVPTAPLQLRWFPGNQEFFYHVLLVLDSYTFNSHLKAELVAKIARLYQQLHTFKGRRTRVGNVDERGAASDTSSPAVNKGVRGFTGTMVKLKVLAKFLGLLTFSPNWGISALDSTSSRHEPPLASANEQAHTTGCPLPLEAYLDHAWSTAGLMGAVPWMADFLRMMKWDEISAQVESLFQDLGSDLGVHGYRLFPPETTTVIDFGAPRDCGNQYTKLRDKQYATLELKSAPGSLDGEVVLSRRLIQHCCPYLEDVLTLTRNLGRVWKQGFVVGGNTTPLRAGQSPRTFGVSGTSPRSRRVIKPHPLKPIRALPSLPEQIHRGRSDENAGTVRESAHTESARLRLVEAFFHSLPGELQASADFVVSRAVQNASEEVLVSVVRPAVAAAVRRLPVAFNQTDRLDYERPASNTLMGASNEAGEGLIRQHLDQQLAWTTAALGEGLASNARALAGNRGNAIAKATTLALVPRSLSLRVRQTAAAIAGHHAQQAAASKIEELITATVLEAVSAYHSDLERAQKKQPTGGVECRSPKSPEVLASLLPRDPASDLCAIASKLCAHVDKCEGHRERRFLEAVHRVSISSTDDDIESNDPKSIIGETWQLVDAVRRCRDSSGIPETIHDTHDVSEELERTPAQRFRDHVTQDPNVLETFLASLALFYRTLPDCIWRPIPNSSTLGSMSSDVVGNLVHLAARAWERNARYWQKDKDPGQERCLRFPPCEPVLQLMLWGAISVVTAENVLLSCIQTATRGSTSQTGVMCPEARWDETSPSSVIAVATAVVKGYHSLALGKDLWTVFLDDLLDVTAGSVPAMDLSKPFRYHPMDLCRLIARLCRT</sequence>
<dbReference type="InterPro" id="IPR040031">
    <property type="entry name" value="Codanin-1"/>
</dbReference>
<feature type="compositionally biased region" description="Basic and acidic residues" evidence="1">
    <location>
        <begin position="98"/>
        <end position="112"/>
    </location>
</feature>
<feature type="region of interest" description="Disordered" evidence="1">
    <location>
        <begin position="1"/>
        <end position="27"/>
    </location>
</feature>
<dbReference type="OrthoDB" id="76815at2759"/>
<accession>D7FKV8</accession>
<gene>
    <name evidence="2" type="ORF">Esi_0149_0043</name>
</gene>
<keyword evidence="3" id="KW-1185">Reference proteome</keyword>
<feature type="compositionally biased region" description="Polar residues" evidence="1">
    <location>
        <begin position="354"/>
        <end position="368"/>
    </location>
</feature>
<evidence type="ECO:0000313" key="3">
    <source>
        <dbReference type="Proteomes" id="UP000002630"/>
    </source>
</evidence>
<feature type="compositionally biased region" description="Basic and acidic residues" evidence="1">
    <location>
        <begin position="123"/>
        <end position="136"/>
    </location>
</feature>
<dbReference type="AlphaFoldDB" id="D7FKV8"/>